<comment type="caution">
    <text evidence="12">The sequence shown here is derived from an EMBL/GenBank/DDBJ whole genome shotgun (WGS) entry which is preliminary data.</text>
</comment>
<dbReference type="InterPro" id="IPR013758">
    <property type="entry name" value="Topo_IIA_A/C_ab"/>
</dbReference>
<dbReference type="NCBIfam" id="NF004044">
    <property type="entry name" value="PRK05561.1"/>
    <property type="match status" value="1"/>
</dbReference>
<dbReference type="Gene3D" id="2.120.10.90">
    <property type="entry name" value="DNA gyrase/topoisomerase IV, subunit A, C-terminal"/>
    <property type="match status" value="1"/>
</dbReference>
<proteinExistence type="inferred from homology"/>
<evidence type="ECO:0000259" key="11">
    <source>
        <dbReference type="PROSITE" id="PS52040"/>
    </source>
</evidence>
<dbReference type="PROSITE" id="PS52040">
    <property type="entry name" value="TOPO_IIA"/>
    <property type="match status" value="1"/>
</dbReference>
<protein>
    <recommendedName>
        <fullName evidence="9">DNA gyrase subunit A</fullName>
        <ecNumber evidence="9">5.6.2.2</ecNumber>
    </recommendedName>
</protein>
<dbReference type="AlphaFoldDB" id="A0A2M7T8L4"/>
<dbReference type="InterPro" id="IPR050220">
    <property type="entry name" value="Type_II_DNA_Topoisomerases"/>
</dbReference>
<comment type="similarity">
    <text evidence="2 9">Belongs to the type II topoisomerase GyrA/ParC subunit family.</text>
</comment>
<dbReference type="InterPro" id="IPR005743">
    <property type="entry name" value="GyrA"/>
</dbReference>
<name>A0A2M7T8L4_9ACTN</name>
<feature type="short sequence motif" description="GyrA-box" evidence="9">
    <location>
        <begin position="526"/>
        <end position="532"/>
    </location>
</feature>
<keyword evidence="5 9" id="KW-0067">ATP-binding</keyword>
<evidence type="ECO:0000256" key="4">
    <source>
        <dbReference type="ARBA" id="ARBA00022741"/>
    </source>
</evidence>
<evidence type="ECO:0000256" key="7">
    <source>
        <dbReference type="ARBA" id="ARBA00023125"/>
    </source>
</evidence>
<dbReference type="SMART" id="SM00434">
    <property type="entry name" value="TOP4c"/>
    <property type="match status" value="1"/>
</dbReference>
<gene>
    <name evidence="9" type="primary">gyrA</name>
    <name evidence="12" type="ORF">COY37_04580</name>
</gene>
<dbReference type="EC" id="5.6.2.2" evidence="9"/>
<dbReference type="GO" id="GO:0006265">
    <property type="term" value="P:DNA topological change"/>
    <property type="evidence" value="ECO:0007669"/>
    <property type="project" value="UniProtKB-UniRule"/>
</dbReference>
<dbReference type="EMBL" id="PFNG01000107">
    <property type="protein sequence ID" value="PIZ39770.1"/>
    <property type="molecule type" value="Genomic_DNA"/>
</dbReference>
<dbReference type="SUPFAM" id="SSF56719">
    <property type="entry name" value="Type II DNA topoisomerase"/>
    <property type="match status" value="1"/>
</dbReference>
<evidence type="ECO:0000256" key="3">
    <source>
        <dbReference type="ARBA" id="ARBA00022490"/>
    </source>
</evidence>
<comment type="subunit">
    <text evidence="9">Heterotetramer, composed of two GyrA and two GyrB chains. In the heterotetramer, GyrA contains the active site tyrosine that forms a transient covalent intermediate with DNA, while GyrB binds cofactors and catalyzes ATP hydrolysis.</text>
</comment>
<dbReference type="InterPro" id="IPR013757">
    <property type="entry name" value="Topo_IIA_A_a_sf"/>
</dbReference>
<dbReference type="SUPFAM" id="SSF101904">
    <property type="entry name" value="GyrA/ParC C-terminal domain-like"/>
    <property type="match status" value="1"/>
</dbReference>
<keyword evidence="6 9" id="KW-0799">Topoisomerase</keyword>
<dbReference type="FunFam" id="3.90.199.10:FF:000001">
    <property type="entry name" value="DNA gyrase subunit A"/>
    <property type="match status" value="1"/>
</dbReference>
<dbReference type="GO" id="GO:0006261">
    <property type="term" value="P:DNA-templated DNA replication"/>
    <property type="evidence" value="ECO:0007669"/>
    <property type="project" value="UniProtKB-UniRule"/>
</dbReference>
<sequence length="828" mass="92340">MVDALAGRVETIEIEDELRSSYIDYAMSVIVGRALPDVRDGLKPVHRRILYAMHDMGMRPGSQYKKCARIVGEVLGKYHPHGDTAVYDSLVRMAQSFAQRYELIDGYGNFGSVDGDSPAAMRYTEARLSKLAAEMLRDIEKDTVDFVLNFDETLEEPLVLPARFPNLLVNGSSGIAVGMATNIPPHNLGEVIDAVVAMIENPEIDVRDLMTYVKGPDFPTGGIIMGRSGINEAYLTGRGSIKVRGKAHAEQTKQGKQRIIVSELPYQVNKARLAEKIAELVRDKKITEISDLRDESDRSGMRLVIELKRDAVAQVVLNKLYKHTQLGVSFGVIMLALVDGVPRVLNLAQVLKYYLEHQKDVIIRRTKFELKKAQDRLHIVEGLLIALGNLDAVIKTIRGSKNVDEARQRLMKQFKLSEIQAQAILDMRLQRLTALERQKLEDEHKELVKRIAYLKSILENESILLGIIKGELLSVKEKYADKRRTQITIDTTELEIEDLIAEEDMVITITHSGYIKRLPATTYKKQARGGKGVTGTNLKEGDFVEHLFISSTHNYILFFSNKGKVYKLKVHELPVASRTARGQAVVNILPFTADEKIAAVISTRSFEQNQYLVMATKDGIVKKTPFIEYNTSRRDGILAITMREGDELIGVKTTKGSEDVILVSRGGMSIRFHETDVRPMGRTAIGVKGMVLTKGDEVLAIEIARDESDLLIVTENGFGKRTPMSNYPLQRRGGKGVKTLKETSARGQIAAAKMVQENYELMVISSEGIVIRTPINKISQMGRNTQGVTIMNLNDSDKVSAVALVIDRDDHKDILEDGQNNDQDPSAT</sequence>
<keyword evidence="7 9" id="KW-0238">DNA-binding</keyword>
<dbReference type="GO" id="GO:0005737">
    <property type="term" value="C:cytoplasm"/>
    <property type="evidence" value="ECO:0007669"/>
    <property type="project" value="UniProtKB-SubCell"/>
</dbReference>
<dbReference type="FunFam" id="2.120.10.90:FF:000004">
    <property type="entry name" value="DNA gyrase subunit A"/>
    <property type="match status" value="1"/>
</dbReference>
<dbReference type="InterPro" id="IPR006691">
    <property type="entry name" value="GyrA/parC_rep"/>
</dbReference>
<dbReference type="Pfam" id="PF00521">
    <property type="entry name" value="DNA_topoisoIV"/>
    <property type="match status" value="1"/>
</dbReference>
<dbReference type="NCBIfam" id="TIGR01063">
    <property type="entry name" value="gyrA"/>
    <property type="match status" value="1"/>
</dbReference>
<feature type="active site" description="O-(5'-phospho-DNA)-tyrosine intermediate" evidence="9 10">
    <location>
        <position position="123"/>
    </location>
</feature>
<comment type="catalytic activity">
    <reaction evidence="1 9 10">
        <text>ATP-dependent breakage, passage and rejoining of double-stranded DNA.</text>
        <dbReference type="EC" id="5.6.2.2"/>
    </reaction>
</comment>
<dbReference type="GO" id="GO:0003677">
    <property type="term" value="F:DNA binding"/>
    <property type="evidence" value="ECO:0007669"/>
    <property type="project" value="UniProtKB-UniRule"/>
</dbReference>
<dbReference type="RefSeq" id="WP_286679394.1">
    <property type="nucleotide sequence ID" value="NZ_MNXI01000147.1"/>
</dbReference>
<evidence type="ECO:0000313" key="12">
    <source>
        <dbReference type="EMBL" id="PIZ39770.1"/>
    </source>
</evidence>
<evidence type="ECO:0000256" key="1">
    <source>
        <dbReference type="ARBA" id="ARBA00000185"/>
    </source>
</evidence>
<dbReference type="Pfam" id="PF03989">
    <property type="entry name" value="DNA_gyraseA_C"/>
    <property type="match status" value="6"/>
</dbReference>
<comment type="miscellaneous">
    <text evidence="9">Few gyrases are as efficient as E.coli at forming negative supercoils. Not all organisms have 2 type II topoisomerases; in organisms with a single type II topoisomerase this enzyme also has to decatenate newly replicated chromosomes.</text>
</comment>
<comment type="function">
    <text evidence="9">A type II topoisomerase that negatively supercoils closed circular double-stranded (ds) DNA in an ATP-dependent manner to modulate DNA topology and maintain chromosomes in an underwound state. Negative supercoiling favors strand separation, and DNA replication, transcription, recombination and repair, all of which involve strand separation. Also able to catalyze the interconversion of other topological isomers of dsDNA rings, including catenanes and knotted rings. Type II topoisomerases break and join 2 DNA strands simultaneously in an ATP-dependent manner.</text>
</comment>
<dbReference type="GO" id="GO:0009330">
    <property type="term" value="C:DNA topoisomerase type II (double strand cut, ATP-hydrolyzing) complex"/>
    <property type="evidence" value="ECO:0007669"/>
    <property type="project" value="TreeGrafter"/>
</dbReference>
<evidence type="ECO:0000256" key="8">
    <source>
        <dbReference type="ARBA" id="ARBA00023235"/>
    </source>
</evidence>
<keyword evidence="8 9" id="KW-0413">Isomerase</keyword>
<evidence type="ECO:0000256" key="10">
    <source>
        <dbReference type="PROSITE-ProRule" id="PRU01384"/>
    </source>
</evidence>
<accession>A0A2M7T8L4</accession>
<evidence type="ECO:0000256" key="6">
    <source>
        <dbReference type="ARBA" id="ARBA00023029"/>
    </source>
</evidence>
<evidence type="ECO:0000313" key="13">
    <source>
        <dbReference type="Proteomes" id="UP000230956"/>
    </source>
</evidence>
<dbReference type="FunFam" id="3.30.1360.40:FF:000002">
    <property type="entry name" value="DNA gyrase subunit A"/>
    <property type="match status" value="1"/>
</dbReference>
<evidence type="ECO:0000256" key="2">
    <source>
        <dbReference type="ARBA" id="ARBA00008263"/>
    </source>
</evidence>
<dbReference type="Gene3D" id="1.10.268.10">
    <property type="entry name" value="Topoisomerase, domain 3"/>
    <property type="match status" value="1"/>
</dbReference>
<dbReference type="Gene3D" id="3.30.1360.40">
    <property type="match status" value="1"/>
</dbReference>
<organism evidence="12 13">
    <name type="scientific">Candidatus Aquicultor secundus</name>
    <dbReference type="NCBI Taxonomy" id="1973895"/>
    <lineage>
        <taxon>Bacteria</taxon>
        <taxon>Bacillati</taxon>
        <taxon>Actinomycetota</taxon>
        <taxon>Candidatus Aquicultoria</taxon>
        <taxon>Candidatus Aquicultorales</taxon>
        <taxon>Candidatus Aquicultoraceae</taxon>
        <taxon>Candidatus Aquicultor</taxon>
    </lineage>
</organism>
<dbReference type="PANTHER" id="PTHR43493:SF5">
    <property type="entry name" value="DNA GYRASE SUBUNIT A, CHLOROPLASTIC_MITOCHONDRIAL"/>
    <property type="match status" value="1"/>
</dbReference>
<dbReference type="PANTHER" id="PTHR43493">
    <property type="entry name" value="DNA GYRASE/TOPOISOMERASE SUBUNIT A"/>
    <property type="match status" value="1"/>
</dbReference>
<evidence type="ECO:0000256" key="5">
    <source>
        <dbReference type="ARBA" id="ARBA00022840"/>
    </source>
</evidence>
<dbReference type="NCBIfam" id="NF004043">
    <property type="entry name" value="PRK05560.1"/>
    <property type="match status" value="1"/>
</dbReference>
<dbReference type="InterPro" id="IPR013760">
    <property type="entry name" value="Topo_IIA-like_dom_sf"/>
</dbReference>
<dbReference type="FunFam" id="1.10.268.10:FF:000001">
    <property type="entry name" value="DNA gyrase subunit A"/>
    <property type="match status" value="1"/>
</dbReference>
<reference evidence="13" key="1">
    <citation type="submission" date="2017-09" db="EMBL/GenBank/DDBJ databases">
        <title>Depth-based differentiation of microbial function through sediment-hosted aquifers and enrichment of novel symbionts in the deep terrestrial subsurface.</title>
        <authorList>
            <person name="Probst A.J."/>
            <person name="Ladd B."/>
            <person name="Jarett J.K."/>
            <person name="Geller-Mcgrath D.E."/>
            <person name="Sieber C.M.K."/>
            <person name="Emerson J.B."/>
            <person name="Anantharaman K."/>
            <person name="Thomas B.C."/>
            <person name="Malmstrom R."/>
            <person name="Stieglmeier M."/>
            <person name="Klingl A."/>
            <person name="Woyke T."/>
            <person name="Ryan C.M."/>
            <person name="Banfield J.F."/>
        </authorList>
    </citation>
    <scope>NUCLEOTIDE SEQUENCE [LARGE SCALE GENOMIC DNA]</scope>
</reference>
<dbReference type="HAMAP" id="MF_01897">
    <property type="entry name" value="GyrA"/>
    <property type="match status" value="1"/>
</dbReference>
<dbReference type="GO" id="GO:0005694">
    <property type="term" value="C:chromosome"/>
    <property type="evidence" value="ECO:0007669"/>
    <property type="project" value="InterPro"/>
</dbReference>
<dbReference type="InterPro" id="IPR002205">
    <property type="entry name" value="Topo_IIA_dom_A"/>
</dbReference>
<comment type="subcellular location">
    <subcellularLocation>
        <location evidence="9">Cytoplasm</location>
    </subcellularLocation>
</comment>
<dbReference type="Gene3D" id="3.90.199.10">
    <property type="entry name" value="Topoisomerase II, domain 5"/>
    <property type="match status" value="1"/>
</dbReference>
<keyword evidence="4 9" id="KW-0547">Nucleotide-binding</keyword>
<feature type="domain" description="Topo IIA-type catalytic" evidence="11">
    <location>
        <begin position="35"/>
        <end position="499"/>
    </location>
</feature>
<dbReference type="GO" id="GO:0034335">
    <property type="term" value="F:DNA negative supercoiling activity"/>
    <property type="evidence" value="ECO:0007669"/>
    <property type="project" value="UniProtKB-ARBA"/>
</dbReference>
<keyword evidence="3 9" id="KW-0963">Cytoplasm</keyword>
<dbReference type="GO" id="GO:0005524">
    <property type="term" value="F:ATP binding"/>
    <property type="evidence" value="ECO:0007669"/>
    <property type="project" value="UniProtKB-UniRule"/>
</dbReference>
<dbReference type="InterPro" id="IPR035516">
    <property type="entry name" value="Gyrase/topoIV_suA_C"/>
</dbReference>
<dbReference type="CDD" id="cd00187">
    <property type="entry name" value="TOP4c"/>
    <property type="match status" value="1"/>
</dbReference>
<evidence type="ECO:0000256" key="9">
    <source>
        <dbReference type="HAMAP-Rule" id="MF_01897"/>
    </source>
</evidence>
<dbReference type="Proteomes" id="UP000230956">
    <property type="component" value="Unassembled WGS sequence"/>
</dbReference>